<gene>
    <name evidence="1" type="ORF">OXD698_LOCUS41285</name>
</gene>
<dbReference type="Proteomes" id="UP000663844">
    <property type="component" value="Unassembled WGS sequence"/>
</dbReference>
<proteinExistence type="predicted"/>
<evidence type="ECO:0000313" key="2">
    <source>
        <dbReference type="Proteomes" id="UP000663844"/>
    </source>
</evidence>
<sequence>FYIMLLTPFVCAMSLPELRTKRRNVMLFWRRRHPVGPLRMATMIRVKVDRIGGQATANV</sequence>
<feature type="non-terminal residue" evidence="1">
    <location>
        <position position="1"/>
    </location>
</feature>
<organism evidence="1 2">
    <name type="scientific">Adineta steineri</name>
    <dbReference type="NCBI Taxonomy" id="433720"/>
    <lineage>
        <taxon>Eukaryota</taxon>
        <taxon>Metazoa</taxon>
        <taxon>Spiralia</taxon>
        <taxon>Gnathifera</taxon>
        <taxon>Rotifera</taxon>
        <taxon>Eurotatoria</taxon>
        <taxon>Bdelloidea</taxon>
        <taxon>Adinetida</taxon>
        <taxon>Adinetidae</taxon>
        <taxon>Adineta</taxon>
    </lineage>
</organism>
<dbReference type="EMBL" id="CAJOAZ010009765">
    <property type="protein sequence ID" value="CAF4209470.1"/>
    <property type="molecule type" value="Genomic_DNA"/>
</dbReference>
<protein>
    <submittedName>
        <fullName evidence="1">Uncharacterized protein</fullName>
    </submittedName>
</protein>
<evidence type="ECO:0000313" key="1">
    <source>
        <dbReference type="EMBL" id="CAF4209470.1"/>
    </source>
</evidence>
<name>A0A820CME4_9BILA</name>
<reference evidence="1" key="1">
    <citation type="submission" date="2021-02" db="EMBL/GenBank/DDBJ databases">
        <authorList>
            <person name="Nowell W R."/>
        </authorList>
    </citation>
    <scope>NUCLEOTIDE SEQUENCE</scope>
</reference>
<comment type="caution">
    <text evidence="1">The sequence shown here is derived from an EMBL/GenBank/DDBJ whole genome shotgun (WGS) entry which is preliminary data.</text>
</comment>
<dbReference type="AlphaFoldDB" id="A0A820CME4"/>
<accession>A0A820CME4</accession>